<dbReference type="GO" id="GO:0002098">
    <property type="term" value="P:tRNA wobble uridine modification"/>
    <property type="evidence" value="ECO:0007669"/>
    <property type="project" value="TreeGrafter"/>
</dbReference>
<dbReference type="GO" id="GO:0005829">
    <property type="term" value="C:cytosol"/>
    <property type="evidence" value="ECO:0007669"/>
    <property type="project" value="TreeGrafter"/>
</dbReference>
<dbReference type="GO" id="GO:0030488">
    <property type="term" value="P:tRNA methylation"/>
    <property type="evidence" value="ECO:0007669"/>
    <property type="project" value="TreeGrafter"/>
</dbReference>
<dbReference type="Gene3D" id="3.40.50.300">
    <property type="entry name" value="P-loop containing nucleotide triphosphate hydrolases"/>
    <property type="match status" value="1"/>
</dbReference>
<dbReference type="InterPro" id="IPR031168">
    <property type="entry name" value="G_TrmE"/>
</dbReference>
<dbReference type="NCBIfam" id="TIGR00231">
    <property type="entry name" value="small_GTP"/>
    <property type="match status" value="1"/>
</dbReference>
<evidence type="ECO:0000313" key="3">
    <source>
        <dbReference type="Proteomes" id="UP000317178"/>
    </source>
</evidence>
<dbReference type="InterPro" id="IPR006073">
    <property type="entry name" value="GTP-bd"/>
</dbReference>
<dbReference type="PROSITE" id="PS51709">
    <property type="entry name" value="G_TRME"/>
    <property type="match status" value="1"/>
</dbReference>
<dbReference type="KEGG" id="plon:Pla110_00180"/>
<dbReference type="InterPro" id="IPR027417">
    <property type="entry name" value="P-loop_NTPase"/>
</dbReference>
<dbReference type="RefSeq" id="WP_144991964.1">
    <property type="nucleotide sequence ID" value="NZ_CP036281.1"/>
</dbReference>
<feature type="domain" description="TrmE-type G" evidence="1">
    <location>
        <begin position="192"/>
        <end position="343"/>
    </location>
</feature>
<dbReference type="GO" id="GO:0005525">
    <property type="term" value="F:GTP binding"/>
    <property type="evidence" value="ECO:0007669"/>
    <property type="project" value="InterPro"/>
</dbReference>
<dbReference type="SUPFAM" id="SSF103025">
    <property type="entry name" value="Folate-binding domain"/>
    <property type="match status" value="1"/>
</dbReference>
<protein>
    <submittedName>
        <fullName evidence="2">tRNA modification GTPase MnmE</fullName>
        <ecNumber evidence="2">3.6.5.-</ecNumber>
    </submittedName>
</protein>
<proteinExistence type="predicted"/>
<dbReference type="EC" id="3.6.5.-" evidence="2"/>
<reference evidence="2 3" key="1">
    <citation type="submission" date="2019-02" db="EMBL/GenBank/DDBJ databases">
        <title>Deep-cultivation of Planctomycetes and their phenomic and genomic characterization uncovers novel biology.</title>
        <authorList>
            <person name="Wiegand S."/>
            <person name="Jogler M."/>
            <person name="Boedeker C."/>
            <person name="Pinto D."/>
            <person name="Vollmers J."/>
            <person name="Rivas-Marin E."/>
            <person name="Kohn T."/>
            <person name="Peeters S.H."/>
            <person name="Heuer A."/>
            <person name="Rast P."/>
            <person name="Oberbeckmann S."/>
            <person name="Bunk B."/>
            <person name="Jeske O."/>
            <person name="Meyerdierks A."/>
            <person name="Storesund J.E."/>
            <person name="Kallscheuer N."/>
            <person name="Luecker S."/>
            <person name="Lage O.M."/>
            <person name="Pohl T."/>
            <person name="Merkel B.J."/>
            <person name="Hornburger P."/>
            <person name="Mueller R.-W."/>
            <person name="Bruemmer F."/>
            <person name="Labrenz M."/>
            <person name="Spormann A.M."/>
            <person name="Op den Camp H."/>
            <person name="Overmann J."/>
            <person name="Amann R."/>
            <person name="Jetten M.S.M."/>
            <person name="Mascher T."/>
            <person name="Medema M.H."/>
            <person name="Devos D.P."/>
            <person name="Kaster A.-K."/>
            <person name="Ovreas L."/>
            <person name="Rohde M."/>
            <person name="Galperin M.Y."/>
            <person name="Jogler C."/>
        </authorList>
    </citation>
    <scope>NUCLEOTIDE SEQUENCE [LARGE SCALE GENOMIC DNA]</scope>
    <source>
        <strain evidence="2 3">Pla110</strain>
    </source>
</reference>
<dbReference type="SUPFAM" id="SSF52540">
    <property type="entry name" value="P-loop containing nucleoside triphosphate hydrolases"/>
    <property type="match status" value="1"/>
</dbReference>
<dbReference type="EMBL" id="CP036281">
    <property type="protein sequence ID" value="QDU78317.1"/>
    <property type="molecule type" value="Genomic_DNA"/>
</dbReference>
<sequence>MNQPTSSTPMATLLTPRGRGAVATIACRNGMSLLDDYAATLFRPVNGKPMSKQKIDQVLFGHWGELAPEEVVVCRTNAEEVEIHCHGGHAAVERVLGDLTNAGFTVVPWQEFQSATMSPFEAELNSALAQARTTKTASLLLQQRENLPREIDAILAEIKLLEAGTSSDSQAVLARLQKLRDSYDLGRHLTEPFQVVLAGRPNVGKSSLINALVGYERAIVFDQPGTTRDAVRTETAFGGWPVELTDTAGLRLTDDQLESAGIARARAALQQADLGLLLFDSTQPLSDEDRDLINTQESKIIIAHKSDLSEPAEELASYNPIRVSSVTGEGLEELMTRVQETLVPVEPGDGDCLVFTERQRRMLETVCENGNTVALADRVKLMATFSKS</sequence>
<evidence type="ECO:0000259" key="1">
    <source>
        <dbReference type="PROSITE" id="PS51709"/>
    </source>
</evidence>
<dbReference type="AlphaFoldDB" id="A0A518CGH5"/>
<dbReference type="PANTHER" id="PTHR42714">
    <property type="entry name" value="TRNA MODIFICATION GTPASE GTPBP3"/>
    <property type="match status" value="1"/>
</dbReference>
<dbReference type="Gene3D" id="3.30.1360.120">
    <property type="entry name" value="Probable tRNA modification gtpase trme, domain 1"/>
    <property type="match status" value="1"/>
</dbReference>
<dbReference type="OrthoDB" id="9805918at2"/>
<dbReference type="InterPro" id="IPR027266">
    <property type="entry name" value="TrmE/GcvT-like"/>
</dbReference>
<dbReference type="PANTHER" id="PTHR42714:SF2">
    <property type="entry name" value="TRNA MODIFICATION GTPASE GTPBP3, MITOCHONDRIAL"/>
    <property type="match status" value="1"/>
</dbReference>
<evidence type="ECO:0000313" key="2">
    <source>
        <dbReference type="EMBL" id="QDU78317.1"/>
    </source>
</evidence>
<keyword evidence="2" id="KW-0378">Hydrolase</keyword>
<dbReference type="GO" id="GO:0016787">
    <property type="term" value="F:hydrolase activity"/>
    <property type="evidence" value="ECO:0007669"/>
    <property type="project" value="UniProtKB-KW"/>
</dbReference>
<dbReference type="InterPro" id="IPR005225">
    <property type="entry name" value="Small_GTP-bd"/>
</dbReference>
<dbReference type="Proteomes" id="UP000317178">
    <property type="component" value="Chromosome"/>
</dbReference>
<gene>
    <name evidence="2" type="primary">mnmE_1</name>
    <name evidence="2" type="ORF">Pla110_00180</name>
</gene>
<name>A0A518CGH5_9PLAN</name>
<keyword evidence="3" id="KW-1185">Reference proteome</keyword>
<organism evidence="2 3">
    <name type="scientific">Polystyrenella longa</name>
    <dbReference type="NCBI Taxonomy" id="2528007"/>
    <lineage>
        <taxon>Bacteria</taxon>
        <taxon>Pseudomonadati</taxon>
        <taxon>Planctomycetota</taxon>
        <taxon>Planctomycetia</taxon>
        <taxon>Planctomycetales</taxon>
        <taxon>Planctomycetaceae</taxon>
        <taxon>Polystyrenella</taxon>
    </lineage>
</organism>
<dbReference type="Pfam" id="PF01926">
    <property type="entry name" value="MMR_HSR1"/>
    <property type="match status" value="1"/>
</dbReference>
<dbReference type="CDD" id="cd04164">
    <property type="entry name" value="trmE"/>
    <property type="match status" value="1"/>
</dbReference>
<accession>A0A518CGH5</accession>